<name>A0ABS5C294_9BACT</name>
<accession>A0ABS5C294</accession>
<organism evidence="8 9">
    <name type="scientific">Gemmata palustris</name>
    <dbReference type="NCBI Taxonomy" id="2822762"/>
    <lineage>
        <taxon>Bacteria</taxon>
        <taxon>Pseudomonadati</taxon>
        <taxon>Planctomycetota</taxon>
        <taxon>Planctomycetia</taxon>
        <taxon>Gemmatales</taxon>
        <taxon>Gemmataceae</taxon>
        <taxon>Gemmata</taxon>
    </lineage>
</organism>
<keyword evidence="4" id="KW-0804">Transcription</keyword>
<dbReference type="SUPFAM" id="SSF88946">
    <property type="entry name" value="Sigma2 domain of RNA polymerase sigma factors"/>
    <property type="match status" value="1"/>
</dbReference>
<dbReference type="EMBL" id="JAGKQQ010000001">
    <property type="protein sequence ID" value="MBP3960097.1"/>
    <property type="molecule type" value="Genomic_DNA"/>
</dbReference>
<dbReference type="PANTHER" id="PTHR43133:SF51">
    <property type="entry name" value="RNA POLYMERASE SIGMA FACTOR"/>
    <property type="match status" value="1"/>
</dbReference>
<evidence type="ECO:0000256" key="3">
    <source>
        <dbReference type="ARBA" id="ARBA00023082"/>
    </source>
</evidence>
<dbReference type="InterPro" id="IPR039425">
    <property type="entry name" value="RNA_pol_sigma-70-like"/>
</dbReference>
<feature type="region of interest" description="Disordered" evidence="5">
    <location>
        <begin position="267"/>
        <end position="296"/>
    </location>
</feature>
<evidence type="ECO:0000313" key="8">
    <source>
        <dbReference type="EMBL" id="MBP3960097.1"/>
    </source>
</evidence>
<dbReference type="SUPFAM" id="SSF88659">
    <property type="entry name" value="Sigma3 and sigma4 domains of RNA polymerase sigma factors"/>
    <property type="match status" value="1"/>
</dbReference>
<evidence type="ECO:0000256" key="5">
    <source>
        <dbReference type="SAM" id="MobiDB-lite"/>
    </source>
</evidence>
<comment type="similarity">
    <text evidence="1">Belongs to the sigma-70 factor family. ECF subfamily.</text>
</comment>
<feature type="domain" description="RNA polymerase sigma-70 region 2" evidence="6">
    <location>
        <begin position="40"/>
        <end position="106"/>
    </location>
</feature>
<dbReference type="InterPro" id="IPR036388">
    <property type="entry name" value="WH-like_DNA-bd_sf"/>
</dbReference>
<evidence type="ECO:0000259" key="7">
    <source>
        <dbReference type="Pfam" id="PF08281"/>
    </source>
</evidence>
<feature type="domain" description="RNA polymerase sigma factor 70 region 4 type 2" evidence="7">
    <location>
        <begin position="130"/>
        <end position="182"/>
    </location>
</feature>
<keyword evidence="2" id="KW-0805">Transcription regulation</keyword>
<dbReference type="Proteomes" id="UP000676565">
    <property type="component" value="Unassembled WGS sequence"/>
</dbReference>
<dbReference type="InterPro" id="IPR013324">
    <property type="entry name" value="RNA_pol_sigma_r3/r4-like"/>
</dbReference>
<dbReference type="RefSeq" id="WP_210661137.1">
    <property type="nucleotide sequence ID" value="NZ_JAGKQQ010000001.1"/>
</dbReference>
<dbReference type="Gene3D" id="1.10.1740.10">
    <property type="match status" value="1"/>
</dbReference>
<dbReference type="InterPro" id="IPR013249">
    <property type="entry name" value="RNA_pol_sigma70_r4_t2"/>
</dbReference>
<dbReference type="InterPro" id="IPR013325">
    <property type="entry name" value="RNA_pol_sigma_r2"/>
</dbReference>
<dbReference type="Gene3D" id="1.10.10.10">
    <property type="entry name" value="Winged helix-like DNA-binding domain superfamily/Winged helix DNA-binding domain"/>
    <property type="match status" value="1"/>
</dbReference>
<keyword evidence="3" id="KW-0731">Sigma factor</keyword>
<dbReference type="InterPro" id="IPR007627">
    <property type="entry name" value="RNA_pol_sigma70_r2"/>
</dbReference>
<dbReference type="CDD" id="cd06171">
    <property type="entry name" value="Sigma70_r4"/>
    <property type="match status" value="1"/>
</dbReference>
<comment type="caution">
    <text evidence="8">The sequence shown here is derived from an EMBL/GenBank/DDBJ whole genome shotgun (WGS) entry which is preliminary data.</text>
</comment>
<dbReference type="PANTHER" id="PTHR43133">
    <property type="entry name" value="RNA POLYMERASE ECF-TYPE SIGMA FACTO"/>
    <property type="match status" value="1"/>
</dbReference>
<dbReference type="InterPro" id="IPR014284">
    <property type="entry name" value="RNA_pol_sigma-70_dom"/>
</dbReference>
<evidence type="ECO:0000256" key="2">
    <source>
        <dbReference type="ARBA" id="ARBA00023015"/>
    </source>
</evidence>
<evidence type="ECO:0000259" key="6">
    <source>
        <dbReference type="Pfam" id="PF04542"/>
    </source>
</evidence>
<sequence length="691" mass="73848">MSLSAFVRQLAGRTAPVKSADTELLARFIATRDEGAFAALVDRHTPTVLGACRRLLGHAQDSEDAAQAVFLLLARNAERVRRPAALGAWLHGVAVRVARKARARRRPVRPLPEVVPSAVPPDPSWADARRVIDEVLAALPESLRAPLVLCYLEGLTRDEAAVRLGWPLATLRGRLERGREKLRAGLGRRGFPLAAGLLAVLLESPAPAAPGWSATTTAVATGAVPPPPTIISLSTGVVPVMPPLVRTVVIVCLGVVAAGLFAARKSEPTPVAPPQLPSRALAPDPTAGPPDKSLAGAWRATITVPDGTTRTETLRFVDGKNLVWQVHLRSPGVDSSVTLRGRYELKNGELVYNVTERWNGEEPMRMNPEEAARKYKLTWSEDRTGFEVKNWDAKGDGTDSPWATRKFRALKDEGAAPPVPAALNKVERAIKKEPKFVGEPKYLLLAFGSEVKFRVWVVLDGTALYVDRNGNGDLTDDGEKFDNPNAVQKGRDGKVRGIVYTGIDLTEPDGTSHTIKIISIMNLESGGTYAKLGVQARGGPDQIAGLTNLRLAETKDAQVLHFGGTEVTVRPSLSMPSPLDANQAIEFRAQVGTPGIGSGSFVSFVGEKLAEGLGPTAEFEFTPLKAGAVPAKVVVNLTDRCCGDQFFAKVAVPDGMKVGVGAAKVTLSFPACPWGKVAPTTHTVDVMPKQK</sequence>
<reference evidence="8 9" key="1">
    <citation type="submission" date="2021-04" db="EMBL/GenBank/DDBJ databases">
        <authorList>
            <person name="Ivanova A."/>
        </authorList>
    </citation>
    <scope>NUCLEOTIDE SEQUENCE [LARGE SCALE GENOMIC DNA]</scope>
    <source>
        <strain evidence="8 9">G18</strain>
    </source>
</reference>
<evidence type="ECO:0000313" key="9">
    <source>
        <dbReference type="Proteomes" id="UP000676565"/>
    </source>
</evidence>
<evidence type="ECO:0000256" key="1">
    <source>
        <dbReference type="ARBA" id="ARBA00010641"/>
    </source>
</evidence>
<evidence type="ECO:0000256" key="4">
    <source>
        <dbReference type="ARBA" id="ARBA00023163"/>
    </source>
</evidence>
<gene>
    <name evidence="8" type="ORF">J8F10_33140</name>
</gene>
<protein>
    <submittedName>
        <fullName evidence="8">RNA polymerase sigma factor</fullName>
    </submittedName>
</protein>
<proteinExistence type="inferred from homology"/>
<dbReference type="Pfam" id="PF04542">
    <property type="entry name" value="Sigma70_r2"/>
    <property type="match status" value="1"/>
</dbReference>
<dbReference type="Pfam" id="PF08281">
    <property type="entry name" value="Sigma70_r4_2"/>
    <property type="match status" value="1"/>
</dbReference>
<keyword evidence="9" id="KW-1185">Reference proteome</keyword>
<dbReference type="NCBIfam" id="TIGR02937">
    <property type="entry name" value="sigma70-ECF"/>
    <property type="match status" value="1"/>
</dbReference>